<dbReference type="OrthoDB" id="3010304at2"/>
<proteinExistence type="predicted"/>
<accession>A0A371ARR9</accession>
<name>A0A371ARR9_9FIRM</name>
<evidence type="ECO:0000313" key="2">
    <source>
        <dbReference type="Proteomes" id="UP000255036"/>
    </source>
</evidence>
<gene>
    <name evidence="1" type="ORF">DWV06_17210</name>
</gene>
<dbReference type="Proteomes" id="UP000255036">
    <property type="component" value="Unassembled WGS sequence"/>
</dbReference>
<evidence type="ECO:0000313" key="1">
    <source>
        <dbReference type="EMBL" id="RDU22257.1"/>
    </source>
</evidence>
<dbReference type="RefSeq" id="WP_115483438.1">
    <property type="nucleotide sequence ID" value="NZ_QRCT01000050.1"/>
</dbReference>
<protein>
    <submittedName>
        <fullName evidence="1">Uncharacterized protein</fullName>
    </submittedName>
</protein>
<reference evidence="1 2" key="1">
    <citation type="submission" date="2018-07" db="EMBL/GenBank/DDBJ databases">
        <title>Anaerosacharophilus polymeroproducens gen. nov. sp. nov., an anaerobic bacterium isolated from salt field.</title>
        <authorList>
            <person name="Kim W."/>
            <person name="Yang S.-H."/>
            <person name="Oh J."/>
            <person name="Lee J.-H."/>
            <person name="Kwon K.K."/>
        </authorList>
    </citation>
    <scope>NUCLEOTIDE SEQUENCE [LARGE SCALE GENOMIC DNA]</scope>
    <source>
        <strain evidence="1 2">MCWD5</strain>
    </source>
</reference>
<keyword evidence="2" id="KW-1185">Reference proteome</keyword>
<dbReference type="EMBL" id="QRCT01000050">
    <property type="protein sequence ID" value="RDU22257.1"/>
    <property type="molecule type" value="Genomic_DNA"/>
</dbReference>
<organism evidence="1 2">
    <name type="scientific">Anaerosacchariphilus polymeriproducens</name>
    <dbReference type="NCBI Taxonomy" id="1812858"/>
    <lineage>
        <taxon>Bacteria</taxon>
        <taxon>Bacillati</taxon>
        <taxon>Bacillota</taxon>
        <taxon>Clostridia</taxon>
        <taxon>Lachnospirales</taxon>
        <taxon>Lachnospiraceae</taxon>
        <taxon>Anaerosacchariphilus</taxon>
    </lineage>
</organism>
<comment type="caution">
    <text evidence="1">The sequence shown here is derived from an EMBL/GenBank/DDBJ whole genome shotgun (WGS) entry which is preliminary data.</text>
</comment>
<sequence length="213" mass="25185">MDKYIYKVTGDYKDWLEMKKNDTIFHNGSLIGFISYANDRLELKLNYGTDLYYYSEIRKAGDIIITVPTKEYLLKDDYMYIPLVFDEEEYEELVEISYVDRELLKNIQQVNKQDLYNILLNNFKCGFGITEYLEFNDIINSIIGFSEDEAELAERINNMISNKSINLQRIGEKGSKNITIYIDFLGNLYEWNSLVKIGDKFYIKIVDDYVMEV</sequence>
<dbReference type="AlphaFoldDB" id="A0A371ARR9"/>